<proteinExistence type="predicted"/>
<feature type="non-terminal residue" evidence="1">
    <location>
        <position position="96"/>
    </location>
</feature>
<evidence type="ECO:0000313" key="2">
    <source>
        <dbReference type="Proteomes" id="UP000807159"/>
    </source>
</evidence>
<comment type="caution">
    <text evidence="1">The sequence shown here is derived from an EMBL/GenBank/DDBJ whole genome shotgun (WGS) entry which is preliminary data.</text>
</comment>
<accession>A0A8T2ZKU9</accession>
<gene>
    <name evidence="1" type="ORF">H0E87_005787</name>
</gene>
<organism evidence="1 2">
    <name type="scientific">Populus deltoides</name>
    <name type="common">Eastern poplar</name>
    <name type="synonym">Eastern cottonwood</name>
    <dbReference type="NCBI Taxonomy" id="3696"/>
    <lineage>
        <taxon>Eukaryota</taxon>
        <taxon>Viridiplantae</taxon>
        <taxon>Streptophyta</taxon>
        <taxon>Embryophyta</taxon>
        <taxon>Tracheophyta</taxon>
        <taxon>Spermatophyta</taxon>
        <taxon>Magnoliopsida</taxon>
        <taxon>eudicotyledons</taxon>
        <taxon>Gunneridae</taxon>
        <taxon>Pentapetalae</taxon>
        <taxon>rosids</taxon>
        <taxon>fabids</taxon>
        <taxon>Malpighiales</taxon>
        <taxon>Salicaceae</taxon>
        <taxon>Saliceae</taxon>
        <taxon>Populus</taxon>
    </lineage>
</organism>
<name>A0A8T2ZKU9_POPDE</name>
<feature type="non-terminal residue" evidence="1">
    <location>
        <position position="1"/>
    </location>
</feature>
<evidence type="ECO:0000313" key="1">
    <source>
        <dbReference type="EMBL" id="KAH8518006.1"/>
    </source>
</evidence>
<protein>
    <submittedName>
        <fullName evidence="1">Uncharacterized protein</fullName>
    </submittedName>
</protein>
<dbReference type="AlphaFoldDB" id="A0A8T2ZKU9"/>
<keyword evidence="2" id="KW-1185">Reference proteome</keyword>
<dbReference type="Proteomes" id="UP000807159">
    <property type="component" value="Chromosome 2"/>
</dbReference>
<dbReference type="EMBL" id="JACEGQ020000002">
    <property type="protein sequence ID" value="KAH8518006.1"/>
    <property type="molecule type" value="Genomic_DNA"/>
</dbReference>
<reference evidence="1" key="1">
    <citation type="journal article" date="2021" name="J. Hered.">
        <title>Genome Assembly of Salicaceae Populus deltoides (Eastern Cottonwood) I-69 Based on Nanopore Sequencing and Hi-C Technologies.</title>
        <authorList>
            <person name="Bai S."/>
            <person name="Wu H."/>
            <person name="Zhang J."/>
            <person name="Pan Z."/>
            <person name="Zhao W."/>
            <person name="Li Z."/>
            <person name="Tong C."/>
        </authorList>
    </citation>
    <scope>NUCLEOTIDE SEQUENCE</scope>
    <source>
        <tissue evidence="1">Leaf</tissue>
    </source>
</reference>
<sequence length="96" mass="11396">MLGRGARWQVHRLMLDCYSQCRHDGFRRMKTAFGLLELRIYCRCLWGWHCGNLLLFRPHMFKSLWRLTVLENDILSFSSDSSGEQQSKWSSRSSPL</sequence>